<proteinExistence type="inferred from homology"/>
<dbReference type="SMART" id="SM00848">
    <property type="entry name" value="Inhibitor_I29"/>
    <property type="match status" value="1"/>
</dbReference>
<dbReference type="InterPro" id="IPR013201">
    <property type="entry name" value="Prot_inhib_I29"/>
</dbReference>
<dbReference type="GO" id="GO:0004197">
    <property type="term" value="F:cysteine-type endopeptidase activity"/>
    <property type="evidence" value="ECO:0000318"/>
    <property type="project" value="GO_Central"/>
</dbReference>
<dbReference type="GO" id="GO:0005764">
    <property type="term" value="C:lysosome"/>
    <property type="evidence" value="ECO:0000318"/>
    <property type="project" value="GO_Central"/>
</dbReference>
<dbReference type="SMART" id="SM00645">
    <property type="entry name" value="Pept_C1"/>
    <property type="match status" value="1"/>
</dbReference>
<dbReference type="Pfam" id="PF00112">
    <property type="entry name" value="Peptidase_C1"/>
    <property type="match status" value="1"/>
</dbReference>
<accession>D8QUC1</accession>
<evidence type="ECO:0008006" key="8">
    <source>
        <dbReference type="Google" id="ProtNLM"/>
    </source>
</evidence>
<dbReference type="InParanoid" id="D8QUC1"/>
<organism evidence="7">
    <name type="scientific">Selaginella moellendorffii</name>
    <name type="common">Spikemoss</name>
    <dbReference type="NCBI Taxonomy" id="88036"/>
    <lineage>
        <taxon>Eukaryota</taxon>
        <taxon>Viridiplantae</taxon>
        <taxon>Streptophyta</taxon>
        <taxon>Embryophyta</taxon>
        <taxon>Tracheophyta</taxon>
        <taxon>Lycopodiopsida</taxon>
        <taxon>Selaginellales</taxon>
        <taxon>Selaginellaceae</taxon>
        <taxon>Selaginella</taxon>
    </lineage>
</organism>
<evidence type="ECO:0000313" key="7">
    <source>
        <dbReference type="Proteomes" id="UP000001514"/>
    </source>
</evidence>
<name>D8QUC1_SELML</name>
<feature type="chain" id="PRO_5018559070" description="Peptidase C1A papain C-terminal domain-containing protein" evidence="3">
    <location>
        <begin position="26"/>
        <end position="370"/>
    </location>
</feature>
<dbReference type="InterPro" id="IPR000668">
    <property type="entry name" value="Peptidase_C1A_C"/>
</dbReference>
<dbReference type="KEGG" id="smo:SELMODRAFT_78186"/>
<sequence>MALSRRHVLLALLACCFTLVVVAAAFPHHGRDEDREGPNFWYAPEELDPDAGFKFMFDRWRAEHSRVYAERAEEERKFELFKRNVRMLHDYYRNLRLYWLGLDHLPDLDHEEFKPRLPSRVASPVLRTKVDHSDEPPEPRRPPFPHVPEAVDWRKEGAVTSVKDVGNCTGGGWAFATAGAVEGLNKIVTGNLVELSAQELIDCDVYNGGCDYGFPQDSFVYIQKTGLEASASYPYIGKNSTCHIGVFIDGFDTLRGSLCAPGVSASDIEEELKMRVAQQPVTALIDGSSKDFVKYTGGIFKGPCHSTGDTGLTAVLIVGYGSDNGDDYWILKNSRGTKWGEQGYMKIQRGTGLYGGRCGINNYVFFPRKF</sequence>
<dbReference type="InterPro" id="IPR013128">
    <property type="entry name" value="Peptidase_C1A"/>
</dbReference>
<dbReference type="InterPro" id="IPR038765">
    <property type="entry name" value="Papain-like_cys_pep_sf"/>
</dbReference>
<dbReference type="STRING" id="88036.D8QUC1"/>
<gene>
    <name evidence="6" type="ORF">SELMODRAFT_78186</name>
</gene>
<dbReference type="Gene3D" id="3.90.70.10">
    <property type="entry name" value="Cysteine proteinases"/>
    <property type="match status" value="1"/>
</dbReference>
<dbReference type="EMBL" id="GL377567">
    <property type="protein sequence ID" value="EFJ36267.1"/>
    <property type="molecule type" value="Genomic_DNA"/>
</dbReference>
<feature type="compositionally biased region" description="Basic and acidic residues" evidence="2">
    <location>
        <begin position="128"/>
        <end position="141"/>
    </location>
</feature>
<feature type="signal peptide" evidence="3">
    <location>
        <begin position="1"/>
        <end position="25"/>
    </location>
</feature>
<feature type="domain" description="Cathepsin propeptide inhibitor" evidence="5">
    <location>
        <begin position="57"/>
        <end position="113"/>
    </location>
</feature>
<evidence type="ECO:0000256" key="1">
    <source>
        <dbReference type="ARBA" id="ARBA00008455"/>
    </source>
</evidence>
<dbReference type="SUPFAM" id="SSF54001">
    <property type="entry name" value="Cysteine proteinases"/>
    <property type="match status" value="1"/>
</dbReference>
<evidence type="ECO:0000259" key="5">
    <source>
        <dbReference type="SMART" id="SM00848"/>
    </source>
</evidence>
<evidence type="ECO:0000313" key="6">
    <source>
        <dbReference type="EMBL" id="EFJ36267.1"/>
    </source>
</evidence>
<evidence type="ECO:0000256" key="3">
    <source>
        <dbReference type="SAM" id="SignalP"/>
    </source>
</evidence>
<protein>
    <recommendedName>
        <fullName evidence="8">Peptidase C1A papain C-terminal domain-containing protein</fullName>
    </recommendedName>
</protein>
<dbReference type="Proteomes" id="UP000001514">
    <property type="component" value="Unassembled WGS sequence"/>
</dbReference>
<comment type="similarity">
    <text evidence="1">Belongs to the peptidase C1 family.</text>
</comment>
<dbReference type="GO" id="GO:0005615">
    <property type="term" value="C:extracellular space"/>
    <property type="evidence" value="ECO:0000318"/>
    <property type="project" value="GO_Central"/>
</dbReference>
<keyword evidence="3" id="KW-0732">Signal</keyword>
<feature type="domain" description="Peptidase C1A papain C-terminal" evidence="4">
    <location>
        <begin position="147"/>
        <end position="368"/>
    </location>
</feature>
<dbReference type="PANTHER" id="PTHR12411">
    <property type="entry name" value="CYSTEINE PROTEASE FAMILY C1-RELATED"/>
    <property type="match status" value="1"/>
</dbReference>
<dbReference type="GO" id="GO:0051603">
    <property type="term" value="P:proteolysis involved in protein catabolic process"/>
    <property type="evidence" value="ECO:0000318"/>
    <property type="project" value="GO_Central"/>
</dbReference>
<reference evidence="6 7" key="1">
    <citation type="journal article" date="2011" name="Science">
        <title>The Selaginella genome identifies genetic changes associated with the evolution of vascular plants.</title>
        <authorList>
            <person name="Banks J.A."/>
            <person name="Nishiyama T."/>
            <person name="Hasebe M."/>
            <person name="Bowman J.L."/>
            <person name="Gribskov M."/>
            <person name="dePamphilis C."/>
            <person name="Albert V.A."/>
            <person name="Aono N."/>
            <person name="Aoyama T."/>
            <person name="Ambrose B.A."/>
            <person name="Ashton N.W."/>
            <person name="Axtell M.J."/>
            <person name="Barker E."/>
            <person name="Barker M.S."/>
            <person name="Bennetzen J.L."/>
            <person name="Bonawitz N.D."/>
            <person name="Chapple C."/>
            <person name="Cheng C."/>
            <person name="Correa L.G."/>
            <person name="Dacre M."/>
            <person name="DeBarry J."/>
            <person name="Dreyer I."/>
            <person name="Elias M."/>
            <person name="Engstrom E.M."/>
            <person name="Estelle M."/>
            <person name="Feng L."/>
            <person name="Finet C."/>
            <person name="Floyd S.K."/>
            <person name="Frommer W.B."/>
            <person name="Fujita T."/>
            <person name="Gramzow L."/>
            <person name="Gutensohn M."/>
            <person name="Harholt J."/>
            <person name="Hattori M."/>
            <person name="Heyl A."/>
            <person name="Hirai T."/>
            <person name="Hiwatashi Y."/>
            <person name="Ishikawa M."/>
            <person name="Iwata M."/>
            <person name="Karol K.G."/>
            <person name="Koehler B."/>
            <person name="Kolukisaoglu U."/>
            <person name="Kubo M."/>
            <person name="Kurata T."/>
            <person name="Lalonde S."/>
            <person name="Li K."/>
            <person name="Li Y."/>
            <person name="Litt A."/>
            <person name="Lyons E."/>
            <person name="Manning G."/>
            <person name="Maruyama T."/>
            <person name="Michael T.P."/>
            <person name="Mikami K."/>
            <person name="Miyazaki S."/>
            <person name="Morinaga S."/>
            <person name="Murata T."/>
            <person name="Mueller-Roeber B."/>
            <person name="Nelson D.R."/>
            <person name="Obara M."/>
            <person name="Oguri Y."/>
            <person name="Olmstead R.G."/>
            <person name="Onodera N."/>
            <person name="Petersen B.L."/>
            <person name="Pils B."/>
            <person name="Prigge M."/>
            <person name="Rensing S.A."/>
            <person name="Riano-Pachon D.M."/>
            <person name="Roberts A.W."/>
            <person name="Sato Y."/>
            <person name="Scheller H.V."/>
            <person name="Schulz B."/>
            <person name="Schulz C."/>
            <person name="Shakirov E.V."/>
            <person name="Shibagaki N."/>
            <person name="Shinohara N."/>
            <person name="Shippen D.E."/>
            <person name="Soerensen I."/>
            <person name="Sotooka R."/>
            <person name="Sugimoto N."/>
            <person name="Sugita M."/>
            <person name="Sumikawa N."/>
            <person name="Tanurdzic M."/>
            <person name="Theissen G."/>
            <person name="Ulvskov P."/>
            <person name="Wakazuki S."/>
            <person name="Weng J.K."/>
            <person name="Willats W.W."/>
            <person name="Wipf D."/>
            <person name="Wolf P.G."/>
            <person name="Yang L."/>
            <person name="Zimmer A.D."/>
            <person name="Zhu Q."/>
            <person name="Mitros T."/>
            <person name="Hellsten U."/>
            <person name="Loque D."/>
            <person name="Otillar R."/>
            <person name="Salamov A."/>
            <person name="Schmutz J."/>
            <person name="Shapiro H."/>
            <person name="Lindquist E."/>
            <person name="Lucas S."/>
            <person name="Rokhsar D."/>
            <person name="Grigoriev I.V."/>
        </authorList>
    </citation>
    <scope>NUCLEOTIDE SEQUENCE [LARGE SCALE GENOMIC DNA]</scope>
</reference>
<keyword evidence="7" id="KW-1185">Reference proteome</keyword>
<dbReference type="eggNOG" id="KOG1543">
    <property type="taxonomic scope" value="Eukaryota"/>
</dbReference>
<dbReference type="MEROPS" id="C01.154"/>
<dbReference type="Pfam" id="PF08246">
    <property type="entry name" value="Inhibitor_I29"/>
    <property type="match status" value="1"/>
</dbReference>
<dbReference type="AlphaFoldDB" id="D8QUC1"/>
<dbReference type="HOGENOM" id="CLU_012184_1_0_1"/>
<evidence type="ECO:0000256" key="2">
    <source>
        <dbReference type="SAM" id="MobiDB-lite"/>
    </source>
</evidence>
<dbReference type="InterPro" id="IPR039417">
    <property type="entry name" value="Peptidase_C1A_papain-like"/>
</dbReference>
<dbReference type="Gramene" id="EFJ36267">
    <property type="protein sequence ID" value="EFJ36267"/>
    <property type="gene ID" value="SELMODRAFT_78186"/>
</dbReference>
<evidence type="ECO:0000259" key="4">
    <source>
        <dbReference type="SMART" id="SM00645"/>
    </source>
</evidence>
<dbReference type="CDD" id="cd02248">
    <property type="entry name" value="Peptidase_C1A"/>
    <property type="match status" value="1"/>
</dbReference>
<feature type="region of interest" description="Disordered" evidence="2">
    <location>
        <begin position="124"/>
        <end position="146"/>
    </location>
</feature>